<comment type="caution">
    <text evidence="2">The sequence shown here is derived from an EMBL/GenBank/DDBJ whole genome shotgun (WGS) entry which is preliminary data.</text>
</comment>
<gene>
    <name evidence="2" type="ORF">PHMEG_000537</name>
</gene>
<evidence type="ECO:0000256" key="1">
    <source>
        <dbReference type="SAM" id="MobiDB-lite"/>
    </source>
</evidence>
<dbReference type="AlphaFoldDB" id="A0A225X592"/>
<evidence type="ECO:0008006" key="4">
    <source>
        <dbReference type="Google" id="ProtNLM"/>
    </source>
</evidence>
<name>A0A225X592_9STRA</name>
<dbReference type="Proteomes" id="UP000198211">
    <property type="component" value="Unassembled WGS sequence"/>
</dbReference>
<feature type="region of interest" description="Disordered" evidence="1">
    <location>
        <begin position="86"/>
        <end position="119"/>
    </location>
</feature>
<accession>A0A225X592</accession>
<proteinExistence type="predicted"/>
<reference evidence="3" key="1">
    <citation type="submission" date="2017-03" db="EMBL/GenBank/DDBJ databases">
        <title>Phytopthora megakarya and P. palmivora, two closely related causual agents of cacao black pod achieved similar genome size and gene model numbers by different mechanisms.</title>
        <authorList>
            <person name="Ali S."/>
            <person name="Shao J."/>
            <person name="Larry D.J."/>
            <person name="Kronmiller B."/>
            <person name="Shen D."/>
            <person name="Strem M.D."/>
            <person name="Melnick R.L."/>
            <person name="Guiltinan M.J."/>
            <person name="Tyler B.M."/>
            <person name="Meinhardt L.W."/>
            <person name="Bailey B.A."/>
        </authorList>
    </citation>
    <scope>NUCLEOTIDE SEQUENCE [LARGE SCALE GENOMIC DNA]</scope>
    <source>
        <strain evidence="3">zdho120</strain>
    </source>
</reference>
<feature type="compositionally biased region" description="Basic and acidic residues" evidence="1">
    <location>
        <begin position="102"/>
        <end position="119"/>
    </location>
</feature>
<evidence type="ECO:0000313" key="3">
    <source>
        <dbReference type="Proteomes" id="UP000198211"/>
    </source>
</evidence>
<evidence type="ECO:0000313" key="2">
    <source>
        <dbReference type="EMBL" id="OWZ24409.1"/>
    </source>
</evidence>
<organism evidence="2 3">
    <name type="scientific">Phytophthora megakarya</name>
    <dbReference type="NCBI Taxonomy" id="4795"/>
    <lineage>
        <taxon>Eukaryota</taxon>
        <taxon>Sar</taxon>
        <taxon>Stramenopiles</taxon>
        <taxon>Oomycota</taxon>
        <taxon>Peronosporomycetes</taxon>
        <taxon>Peronosporales</taxon>
        <taxon>Peronosporaceae</taxon>
        <taxon>Phytophthora</taxon>
    </lineage>
</organism>
<dbReference type="EMBL" id="NBNE01000014">
    <property type="protein sequence ID" value="OWZ24409.1"/>
    <property type="molecule type" value="Genomic_DNA"/>
</dbReference>
<protein>
    <recommendedName>
        <fullName evidence="4">Polyprotein</fullName>
    </recommendedName>
</protein>
<keyword evidence="3" id="KW-1185">Reference proteome</keyword>
<sequence>MGFKAVDADLCAYTRVEDDDECKPCFYVDYLLIAATEKAIIALVKSDLERARFKLGSDIDYSMDAQTLSIQQQTYAESVIMRFDEENTKPSHTPLEQNVDLKGAEQKPDGDKAVAKAKT</sequence>